<evidence type="ECO:0000256" key="1">
    <source>
        <dbReference type="ARBA" id="ARBA00022723"/>
    </source>
</evidence>
<dbReference type="PANTHER" id="PTHR47990">
    <property type="entry name" value="2-OXOGLUTARATE (2OG) AND FE(II)-DEPENDENT OXYGENASE SUPERFAMILY PROTEIN-RELATED"/>
    <property type="match status" value="1"/>
</dbReference>
<dbReference type="Pfam" id="PF03171">
    <property type="entry name" value="2OG-FeII_Oxy"/>
    <property type="match status" value="1"/>
</dbReference>
<reference evidence="6 7" key="1">
    <citation type="journal article" date="2021" name="BMC Genomics">
        <title>Datura genome reveals duplications of psychoactive alkaloid biosynthetic genes and high mutation rate following tissue culture.</title>
        <authorList>
            <person name="Rajewski A."/>
            <person name="Carter-House D."/>
            <person name="Stajich J."/>
            <person name="Litt A."/>
        </authorList>
    </citation>
    <scope>NUCLEOTIDE SEQUENCE [LARGE SCALE GENOMIC DNA]</scope>
    <source>
        <strain evidence="6">AR-01</strain>
    </source>
</reference>
<dbReference type="InterPro" id="IPR050231">
    <property type="entry name" value="Iron_ascorbate_oxido_reductase"/>
</dbReference>
<dbReference type="Proteomes" id="UP000823775">
    <property type="component" value="Unassembled WGS sequence"/>
</dbReference>
<keyword evidence="7" id="KW-1185">Reference proteome</keyword>
<evidence type="ECO:0000256" key="3">
    <source>
        <dbReference type="ARBA" id="ARBA00023004"/>
    </source>
</evidence>
<comment type="similarity">
    <text evidence="4">Belongs to the iron/ascorbate-dependent oxidoreductase family.</text>
</comment>
<evidence type="ECO:0000256" key="2">
    <source>
        <dbReference type="ARBA" id="ARBA00022896"/>
    </source>
</evidence>
<feature type="domain" description="Fe2OG dioxygenase" evidence="5">
    <location>
        <begin position="210"/>
        <end position="310"/>
    </location>
</feature>
<dbReference type="InterPro" id="IPR026992">
    <property type="entry name" value="DIOX_N"/>
</dbReference>
<keyword evidence="4" id="KW-0560">Oxidoreductase</keyword>
<sequence length="364" mass="41851">MAHGIEEEHVEILSMNGNNKMRVKNFIWSVDEWPTLKHDDFGDVEDDIPVISLNNRGIRDNDDQQLYDNRCQVMVKASENWGFFKLVDHGVPSEIVDNYTTRLHELFDLPMEQKLKGGKTSSLPLGYYASNPEYGQNLPWAEVLQLLQSPEMVVEFTKKVYGDQYHTFSNAMIEYMKEMDKLGMIIMEMLAHGLGLEDEYFFCKNFEEKEATYFRISRYPPCPLPEKIVGIGIHSDPQTLTILHQDQVGGLQVLKDDKQWVGVRPLPNSFVINIGDTLEAWTNGRLKSVIHRAVVNKEKQRLSIAYFMSPTSNATIECPPQLIDPISNPRKYVAFTWAELRHLLLTTRRVRGKAVALNKFLISN</sequence>
<keyword evidence="3 4" id="KW-0408">Iron</keyword>
<dbReference type="Gene3D" id="2.60.120.330">
    <property type="entry name" value="B-lactam Antibiotic, Isopenicillin N Synthase, Chain"/>
    <property type="match status" value="1"/>
</dbReference>
<accession>A0ABS8SJU2</accession>
<proteinExistence type="inferred from homology"/>
<organism evidence="6 7">
    <name type="scientific">Datura stramonium</name>
    <name type="common">Jimsonweed</name>
    <name type="synonym">Common thornapple</name>
    <dbReference type="NCBI Taxonomy" id="4076"/>
    <lineage>
        <taxon>Eukaryota</taxon>
        <taxon>Viridiplantae</taxon>
        <taxon>Streptophyta</taxon>
        <taxon>Embryophyta</taxon>
        <taxon>Tracheophyta</taxon>
        <taxon>Spermatophyta</taxon>
        <taxon>Magnoliopsida</taxon>
        <taxon>eudicotyledons</taxon>
        <taxon>Gunneridae</taxon>
        <taxon>Pentapetalae</taxon>
        <taxon>asterids</taxon>
        <taxon>lamiids</taxon>
        <taxon>Solanales</taxon>
        <taxon>Solanaceae</taxon>
        <taxon>Solanoideae</taxon>
        <taxon>Datureae</taxon>
        <taxon>Datura</taxon>
    </lineage>
</organism>
<protein>
    <recommendedName>
        <fullName evidence="5">Fe2OG dioxygenase domain-containing protein</fullName>
    </recommendedName>
</protein>
<evidence type="ECO:0000259" key="5">
    <source>
        <dbReference type="PROSITE" id="PS51471"/>
    </source>
</evidence>
<evidence type="ECO:0000313" key="7">
    <source>
        <dbReference type="Proteomes" id="UP000823775"/>
    </source>
</evidence>
<dbReference type="EMBL" id="JACEIK010000556">
    <property type="protein sequence ID" value="MCD7459043.1"/>
    <property type="molecule type" value="Genomic_DNA"/>
</dbReference>
<dbReference type="SUPFAM" id="SSF51197">
    <property type="entry name" value="Clavaminate synthase-like"/>
    <property type="match status" value="1"/>
</dbReference>
<evidence type="ECO:0000313" key="6">
    <source>
        <dbReference type="EMBL" id="MCD7459043.1"/>
    </source>
</evidence>
<name>A0ABS8SJU2_DATST</name>
<dbReference type="InterPro" id="IPR005123">
    <property type="entry name" value="Oxoglu/Fe-dep_dioxygenase_dom"/>
</dbReference>
<keyword evidence="2" id="KW-0847">Vitamin C</keyword>
<evidence type="ECO:0000256" key="4">
    <source>
        <dbReference type="RuleBase" id="RU003682"/>
    </source>
</evidence>
<dbReference type="InterPro" id="IPR027443">
    <property type="entry name" value="IPNS-like_sf"/>
</dbReference>
<comment type="caution">
    <text evidence="6">The sequence shown here is derived from an EMBL/GenBank/DDBJ whole genome shotgun (WGS) entry which is preliminary data.</text>
</comment>
<dbReference type="InterPro" id="IPR044861">
    <property type="entry name" value="IPNS-like_FE2OG_OXY"/>
</dbReference>
<gene>
    <name evidence="6" type="ORF">HAX54_039858</name>
</gene>
<keyword evidence="1 4" id="KW-0479">Metal-binding</keyword>
<dbReference type="PROSITE" id="PS51471">
    <property type="entry name" value="FE2OG_OXY"/>
    <property type="match status" value="1"/>
</dbReference>
<dbReference type="Pfam" id="PF14226">
    <property type="entry name" value="DIOX_N"/>
    <property type="match status" value="1"/>
</dbReference>